<name>A0A8T2SE36_CERRI</name>
<dbReference type="OrthoDB" id="1938190at2759"/>
<organism evidence="1 2">
    <name type="scientific">Ceratopteris richardii</name>
    <name type="common">Triangle waterfern</name>
    <dbReference type="NCBI Taxonomy" id="49495"/>
    <lineage>
        <taxon>Eukaryota</taxon>
        <taxon>Viridiplantae</taxon>
        <taxon>Streptophyta</taxon>
        <taxon>Embryophyta</taxon>
        <taxon>Tracheophyta</taxon>
        <taxon>Polypodiopsida</taxon>
        <taxon>Polypodiidae</taxon>
        <taxon>Polypodiales</taxon>
        <taxon>Pteridineae</taxon>
        <taxon>Pteridaceae</taxon>
        <taxon>Parkerioideae</taxon>
        <taxon>Ceratopteris</taxon>
    </lineage>
</organism>
<dbReference type="Proteomes" id="UP000825935">
    <property type="component" value="Chromosome 21"/>
</dbReference>
<reference evidence="1" key="1">
    <citation type="submission" date="2021-08" db="EMBL/GenBank/DDBJ databases">
        <title>WGS assembly of Ceratopteris richardii.</title>
        <authorList>
            <person name="Marchant D.B."/>
            <person name="Chen G."/>
            <person name="Jenkins J."/>
            <person name="Shu S."/>
            <person name="Leebens-Mack J."/>
            <person name="Grimwood J."/>
            <person name="Schmutz J."/>
            <person name="Soltis P."/>
            <person name="Soltis D."/>
            <person name="Chen Z.-H."/>
        </authorList>
    </citation>
    <scope>NUCLEOTIDE SEQUENCE</scope>
    <source>
        <strain evidence="1">Whitten #5841</strain>
        <tissue evidence="1">Leaf</tissue>
    </source>
</reference>
<keyword evidence="2" id="KW-1185">Reference proteome</keyword>
<evidence type="ECO:0000313" key="1">
    <source>
        <dbReference type="EMBL" id="KAH7316236.1"/>
    </source>
</evidence>
<proteinExistence type="predicted"/>
<dbReference type="OMA" id="HNILNTH"/>
<gene>
    <name evidence="1" type="ORF">KP509_21G084500</name>
</gene>
<sequence>MAMYRTAVRLFSKTARNSLQAPKSRSALVGKKPVDPKVPFEEACRLADILYSILSKQGPLTTAGCWNHVQSQGFKSKGHMKVILKWMKERNQIRLVGKYKNKKVDDEDSMRYATMFFSEAAESVQTPDVDESESD</sequence>
<dbReference type="PANTHER" id="PTHR35110">
    <property type="entry name" value="EXPRESSED PROTEIN"/>
    <property type="match status" value="1"/>
</dbReference>
<dbReference type="EMBL" id="CM035426">
    <property type="protein sequence ID" value="KAH7316236.1"/>
    <property type="molecule type" value="Genomic_DNA"/>
</dbReference>
<protein>
    <submittedName>
        <fullName evidence="1">Uncharacterized protein</fullName>
    </submittedName>
</protein>
<evidence type="ECO:0000313" key="2">
    <source>
        <dbReference type="Proteomes" id="UP000825935"/>
    </source>
</evidence>
<comment type="caution">
    <text evidence="1">The sequence shown here is derived from an EMBL/GenBank/DDBJ whole genome shotgun (WGS) entry which is preliminary data.</text>
</comment>
<dbReference type="PANTHER" id="PTHR35110:SF1">
    <property type="entry name" value="EXPRESSED PROTEIN"/>
    <property type="match status" value="1"/>
</dbReference>
<dbReference type="AlphaFoldDB" id="A0A8T2SE36"/>
<accession>A0A8T2SE36</accession>